<feature type="compositionally biased region" description="Low complexity" evidence="2">
    <location>
        <begin position="133"/>
        <end position="175"/>
    </location>
</feature>
<dbReference type="PANTHER" id="PTHR12832">
    <property type="entry name" value="TESTIS-SPECIFIC PROTEIN PBS13 T-COMPLEX 11"/>
    <property type="match status" value="1"/>
</dbReference>
<dbReference type="GO" id="GO:0016301">
    <property type="term" value="F:kinase activity"/>
    <property type="evidence" value="ECO:0007669"/>
    <property type="project" value="UniProtKB-KW"/>
</dbReference>
<keyword evidence="4" id="KW-1185">Reference proteome</keyword>
<feature type="region of interest" description="Disordered" evidence="2">
    <location>
        <begin position="1"/>
        <end position="62"/>
    </location>
</feature>
<dbReference type="Pfam" id="PF05794">
    <property type="entry name" value="Tcp11"/>
    <property type="match status" value="1"/>
</dbReference>
<proteinExistence type="inferred from homology"/>
<dbReference type="Proteomes" id="UP000242525">
    <property type="component" value="Unassembled WGS sequence"/>
</dbReference>
<keyword evidence="3" id="KW-0808">Transferase</keyword>
<comment type="caution">
    <text evidence="3">The sequence shown here is derived from an EMBL/GenBank/DDBJ whole genome shotgun (WGS) entry which is preliminary data.</text>
</comment>
<dbReference type="PANTHER" id="PTHR12832:SF11">
    <property type="entry name" value="LD23868P"/>
    <property type="match status" value="1"/>
</dbReference>
<sequence>MTSNNSPPDDSNSETDTNNEFTSILDSQPDHRLSDHRRSDRKLPTDHRINPAIPPPPPAVPLNQIHNFAAAFAPISPPPSATASPVIPLYKHRHHHHHHAAGAAANSYPYPPSVGAASASSKKSKKSRHLHLSSNNSNYNSNYNNSSNYNNNSNYNNSNYNNSSSYNSNYNNSSNVTNHAAPDNGVPILRSIPTTFSYLAAPPIDLLPPVNVTSLKEIDLQEIFKNPQLRHDIVFDPQLQFRPNLDGERGKRKRASTERYWDGIIVEIETLVNAALNREHYVIEVSARLPYLFTSIRDVLDGLLPSDDRGYVRSVLDPDLLLRQLRHCALDFVALGRWLSTIFKAHCAPMRDSWVDQMMRRIEKGVKQVDPSVIVEGLRMVFAILEAMKLDVANHQIRTLRPVLIETAVEFEQGYYGQIIDRGKIDITTSLDWFVAHVDKFRTKTSMPTTSDAFYKSAFCLGLTSLLGCGEDSVTEFPNTFGFDFTRLADFRAELRQIVCMKLCLILPHELARVHSRHECNRTAALSEDDLRRDILAIISDAYGNPKWTKNTQKIALHIASAMAPPGVDGSIVPSNALIDTANGWLAANLQPKSKVYRIVEAKIVETLFQLLLVSAAATGNTGNSPTFGKVSPEVVALSNKLVVLVDFHWGVFSQYYTGYARDAGASAGAGAAIDSNCKNEVFVKPKSSSVSLL</sequence>
<feature type="compositionally biased region" description="Low complexity" evidence="2">
    <location>
        <begin position="1"/>
        <end position="16"/>
    </location>
</feature>
<reference evidence="3" key="1">
    <citation type="submission" date="2014-03" db="EMBL/GenBank/DDBJ databases">
        <authorList>
            <person name="Casaregola S."/>
        </authorList>
    </citation>
    <scope>NUCLEOTIDE SEQUENCE [LARGE SCALE GENOMIC DNA]</scope>
    <source>
        <strain evidence="3">CLIB 918</strain>
    </source>
</reference>
<dbReference type="GO" id="GO:0010737">
    <property type="term" value="P:protein kinase A signaling"/>
    <property type="evidence" value="ECO:0007669"/>
    <property type="project" value="TreeGrafter"/>
</dbReference>
<evidence type="ECO:0000256" key="2">
    <source>
        <dbReference type="SAM" id="MobiDB-lite"/>
    </source>
</evidence>
<dbReference type="InterPro" id="IPR008862">
    <property type="entry name" value="Tcp11"/>
</dbReference>
<comment type="similarity">
    <text evidence="1">Belongs to the TCP11 family.</text>
</comment>
<dbReference type="OrthoDB" id="276323at2759"/>
<dbReference type="AlphaFoldDB" id="A0A0J9XC93"/>
<keyword evidence="3" id="KW-0418">Kinase</keyword>
<evidence type="ECO:0000313" key="3">
    <source>
        <dbReference type="EMBL" id="CDO55142.1"/>
    </source>
</evidence>
<evidence type="ECO:0000256" key="1">
    <source>
        <dbReference type="ARBA" id="ARBA00010954"/>
    </source>
</evidence>
<protein>
    <submittedName>
        <fullName evidence="3">Similar to Saccharomyces cerevisiae YDR006C SOK1 Protein whose overexpression suppresses the growth defect of mutants lacking protein kinase A activity</fullName>
    </submittedName>
</protein>
<evidence type="ECO:0000313" key="4">
    <source>
        <dbReference type="Proteomes" id="UP000242525"/>
    </source>
</evidence>
<name>A0A0J9XC93_GEOCN</name>
<feature type="compositionally biased region" description="Basic residues" evidence="2">
    <location>
        <begin position="122"/>
        <end position="131"/>
    </location>
</feature>
<accession>A0A0J9XC93</accession>
<organism evidence="3 4">
    <name type="scientific">Geotrichum candidum</name>
    <name type="common">Oospora lactis</name>
    <name type="synonym">Dipodascus geotrichum</name>
    <dbReference type="NCBI Taxonomy" id="1173061"/>
    <lineage>
        <taxon>Eukaryota</taxon>
        <taxon>Fungi</taxon>
        <taxon>Dikarya</taxon>
        <taxon>Ascomycota</taxon>
        <taxon>Saccharomycotina</taxon>
        <taxon>Dipodascomycetes</taxon>
        <taxon>Dipodascales</taxon>
        <taxon>Dipodascaceae</taxon>
        <taxon>Geotrichum</taxon>
    </lineage>
</organism>
<feature type="region of interest" description="Disordered" evidence="2">
    <location>
        <begin position="93"/>
        <end position="178"/>
    </location>
</feature>
<feature type="compositionally biased region" description="Basic and acidic residues" evidence="2">
    <location>
        <begin position="28"/>
        <end position="49"/>
    </location>
</feature>
<dbReference type="EMBL" id="CCBN010000010">
    <property type="protein sequence ID" value="CDO55142.1"/>
    <property type="molecule type" value="Genomic_DNA"/>
</dbReference>
<gene>
    <name evidence="3" type="ORF">BN980_GECA10s00571g</name>
</gene>